<evidence type="ECO:0000259" key="1">
    <source>
        <dbReference type="Pfam" id="PF20516"/>
    </source>
</evidence>
<proteinExistence type="predicted"/>
<dbReference type="GeneID" id="87951779"/>
<name>A0AAX4J455_9PEZI</name>
<gene>
    <name evidence="2" type="ORF">CDEST_15279</name>
</gene>
<sequence>MLAHMQSIVAASWDAQETLQVESAWNIMVHSQVLTASLFGSFPRPDLLCAVPCTHARIMKWYFPSVNSSRMVNFALAVNPRLDPDPRVMPAIDALWSRLVFGVVNHTNYDALRERPVAVSIETKRRGEQQSKAEVQMGVWHAAHWAFLASHVKDRLATLFFLPGLLIVGDEWKLVASSYVNGQTILFLDRSIGSTNSELGTLQIMAVLRRLRRWVEETYWPWYKREMLGLD</sequence>
<dbReference type="InterPro" id="IPR046797">
    <property type="entry name" value="PDDEXK_12"/>
</dbReference>
<protein>
    <submittedName>
        <fullName evidence="2">PD-(D/E)XK nuclease</fullName>
    </submittedName>
</protein>
<keyword evidence="3" id="KW-1185">Reference proteome</keyword>
<reference evidence="3" key="1">
    <citation type="journal article" date="2023" name="bioRxiv">
        <title>Complete genome of the Medicago anthracnose fungus, Colletotrichum destructivum, reveals a mini-chromosome-like region within a core chromosome.</title>
        <authorList>
            <person name="Lapalu N."/>
            <person name="Simon A."/>
            <person name="Lu A."/>
            <person name="Plaumann P.-L."/>
            <person name="Amselem J."/>
            <person name="Pigne S."/>
            <person name="Auger A."/>
            <person name="Koch C."/>
            <person name="Dallery J.-F."/>
            <person name="O'Connell R.J."/>
        </authorList>
    </citation>
    <scope>NUCLEOTIDE SEQUENCE [LARGE SCALE GENOMIC DNA]</scope>
    <source>
        <strain evidence="3">CBS 520.97</strain>
    </source>
</reference>
<accession>A0AAX4J455</accession>
<evidence type="ECO:0000313" key="3">
    <source>
        <dbReference type="Proteomes" id="UP001322277"/>
    </source>
</evidence>
<evidence type="ECO:0000313" key="2">
    <source>
        <dbReference type="EMBL" id="WQF90265.1"/>
    </source>
</evidence>
<dbReference type="Pfam" id="PF20516">
    <property type="entry name" value="PDDEXK_12"/>
    <property type="match status" value="1"/>
</dbReference>
<dbReference type="Proteomes" id="UP001322277">
    <property type="component" value="Chromosome 11"/>
</dbReference>
<dbReference type="RefSeq" id="XP_062787486.1">
    <property type="nucleotide sequence ID" value="XM_062931435.1"/>
</dbReference>
<dbReference type="AlphaFoldDB" id="A0AAX4J455"/>
<feature type="domain" description="PD-(D/E)XK nuclease-like" evidence="1">
    <location>
        <begin position="2"/>
        <end position="220"/>
    </location>
</feature>
<dbReference type="EMBL" id="CP137315">
    <property type="protein sequence ID" value="WQF90265.1"/>
    <property type="molecule type" value="Genomic_DNA"/>
</dbReference>
<organism evidence="2 3">
    <name type="scientific">Colletotrichum destructivum</name>
    <dbReference type="NCBI Taxonomy" id="34406"/>
    <lineage>
        <taxon>Eukaryota</taxon>
        <taxon>Fungi</taxon>
        <taxon>Dikarya</taxon>
        <taxon>Ascomycota</taxon>
        <taxon>Pezizomycotina</taxon>
        <taxon>Sordariomycetes</taxon>
        <taxon>Hypocreomycetidae</taxon>
        <taxon>Glomerellales</taxon>
        <taxon>Glomerellaceae</taxon>
        <taxon>Colletotrichum</taxon>
        <taxon>Colletotrichum destructivum species complex</taxon>
    </lineage>
</organism>
<dbReference type="KEGG" id="cdet:87951779"/>